<reference evidence="1 2" key="1">
    <citation type="submission" date="2024-01" db="EMBL/GenBank/DDBJ databases">
        <title>Genome assemblies of Stephania.</title>
        <authorList>
            <person name="Yang L."/>
        </authorList>
    </citation>
    <scope>NUCLEOTIDE SEQUENCE [LARGE SCALE GENOMIC DNA]</scope>
    <source>
        <strain evidence="1">JXDWG</strain>
        <tissue evidence="1">Leaf</tissue>
    </source>
</reference>
<protein>
    <submittedName>
        <fullName evidence="1">Uncharacterized protein</fullName>
    </submittedName>
</protein>
<organism evidence="1 2">
    <name type="scientific">Stephania cephalantha</name>
    <dbReference type="NCBI Taxonomy" id="152367"/>
    <lineage>
        <taxon>Eukaryota</taxon>
        <taxon>Viridiplantae</taxon>
        <taxon>Streptophyta</taxon>
        <taxon>Embryophyta</taxon>
        <taxon>Tracheophyta</taxon>
        <taxon>Spermatophyta</taxon>
        <taxon>Magnoliopsida</taxon>
        <taxon>Ranunculales</taxon>
        <taxon>Menispermaceae</taxon>
        <taxon>Menispermoideae</taxon>
        <taxon>Cissampelideae</taxon>
        <taxon>Stephania</taxon>
    </lineage>
</organism>
<dbReference type="AlphaFoldDB" id="A0AAP0HWM5"/>
<sequence>MTHHHQELPITFHIKRKFFKVMKRGRGGISVSKATTKTQFKVSFSDEETFWLARIYHSISEVGEKAHKETLRRNGSTVV</sequence>
<dbReference type="EMBL" id="JBBNAG010000010">
    <property type="protein sequence ID" value="KAK9100437.1"/>
    <property type="molecule type" value="Genomic_DNA"/>
</dbReference>
<keyword evidence="2" id="KW-1185">Reference proteome</keyword>
<proteinExistence type="predicted"/>
<evidence type="ECO:0000313" key="1">
    <source>
        <dbReference type="EMBL" id="KAK9100437.1"/>
    </source>
</evidence>
<gene>
    <name evidence="1" type="ORF">Scep_023867</name>
</gene>
<comment type="caution">
    <text evidence="1">The sequence shown here is derived from an EMBL/GenBank/DDBJ whole genome shotgun (WGS) entry which is preliminary data.</text>
</comment>
<dbReference type="Proteomes" id="UP001419268">
    <property type="component" value="Unassembled WGS sequence"/>
</dbReference>
<accession>A0AAP0HWM5</accession>
<name>A0AAP0HWM5_9MAGN</name>
<evidence type="ECO:0000313" key="2">
    <source>
        <dbReference type="Proteomes" id="UP001419268"/>
    </source>
</evidence>